<dbReference type="RefSeq" id="WP_110030286.1">
    <property type="nucleotide sequence ID" value="NZ_QGTR01000001.1"/>
</dbReference>
<organism evidence="6 7">
    <name type="scientific">Hoeflea marina</name>
    <dbReference type="NCBI Taxonomy" id="274592"/>
    <lineage>
        <taxon>Bacteria</taxon>
        <taxon>Pseudomonadati</taxon>
        <taxon>Pseudomonadota</taxon>
        <taxon>Alphaproteobacteria</taxon>
        <taxon>Hyphomicrobiales</taxon>
        <taxon>Rhizobiaceae</taxon>
        <taxon>Hoeflea</taxon>
    </lineage>
</organism>
<dbReference type="InterPro" id="IPR036388">
    <property type="entry name" value="WH-like_DNA-bd_sf"/>
</dbReference>
<dbReference type="InterPro" id="IPR029016">
    <property type="entry name" value="GAF-like_dom_sf"/>
</dbReference>
<dbReference type="EMBL" id="QGTR01000001">
    <property type="protein sequence ID" value="PWW03770.1"/>
    <property type="molecule type" value="Genomic_DNA"/>
</dbReference>
<feature type="domain" description="IclR-ED" evidence="5">
    <location>
        <begin position="71"/>
        <end position="252"/>
    </location>
</feature>
<dbReference type="AlphaFoldDB" id="A0A317PWC7"/>
<name>A0A317PWC7_9HYPH</name>
<keyword evidence="7" id="KW-1185">Reference proteome</keyword>
<dbReference type="SMART" id="SM00346">
    <property type="entry name" value="HTH_ICLR"/>
    <property type="match status" value="1"/>
</dbReference>
<dbReference type="Gene3D" id="1.10.10.10">
    <property type="entry name" value="Winged helix-like DNA-binding domain superfamily/Winged helix DNA-binding domain"/>
    <property type="match status" value="1"/>
</dbReference>
<comment type="caution">
    <text evidence="6">The sequence shown here is derived from an EMBL/GenBank/DDBJ whole genome shotgun (WGS) entry which is preliminary data.</text>
</comment>
<dbReference type="GO" id="GO:0045892">
    <property type="term" value="P:negative regulation of DNA-templated transcription"/>
    <property type="evidence" value="ECO:0007669"/>
    <property type="project" value="TreeGrafter"/>
</dbReference>
<dbReference type="PROSITE" id="PS51078">
    <property type="entry name" value="ICLR_ED"/>
    <property type="match status" value="1"/>
</dbReference>
<evidence type="ECO:0000259" key="4">
    <source>
        <dbReference type="PROSITE" id="PS51077"/>
    </source>
</evidence>
<dbReference type="PANTHER" id="PTHR30136">
    <property type="entry name" value="HELIX-TURN-HELIX TRANSCRIPTIONAL REGULATOR, ICLR FAMILY"/>
    <property type="match status" value="1"/>
</dbReference>
<accession>A0A317PWC7</accession>
<dbReference type="InterPro" id="IPR036390">
    <property type="entry name" value="WH_DNA-bd_sf"/>
</dbReference>
<dbReference type="PROSITE" id="PS51077">
    <property type="entry name" value="HTH_ICLR"/>
    <property type="match status" value="1"/>
</dbReference>
<dbReference type="PANTHER" id="PTHR30136:SF24">
    <property type="entry name" value="HTH-TYPE TRANSCRIPTIONAL REPRESSOR ALLR"/>
    <property type="match status" value="1"/>
</dbReference>
<evidence type="ECO:0000313" key="7">
    <source>
        <dbReference type="Proteomes" id="UP000246352"/>
    </source>
</evidence>
<feature type="domain" description="HTH iclR-type" evidence="4">
    <location>
        <begin position="10"/>
        <end position="70"/>
    </location>
</feature>
<dbReference type="InterPro" id="IPR005471">
    <property type="entry name" value="Tscrpt_reg_IclR_N"/>
</dbReference>
<evidence type="ECO:0000256" key="3">
    <source>
        <dbReference type="ARBA" id="ARBA00023163"/>
    </source>
</evidence>
<keyword evidence="3" id="KW-0804">Transcription</keyword>
<evidence type="ECO:0000313" key="6">
    <source>
        <dbReference type="EMBL" id="PWW03770.1"/>
    </source>
</evidence>
<sequence length="254" mass="27809">MNPEEDLQILQSVDLSISVLMEIAKHADIRLTEIAQNLGETKPRILRSLRTLKHRSFVQRTESGGYRLGNAILVLGTAASTQIDLVKLASPILESLSQKVNETVQLRIRDHAEALCIAKFEPSRDLRVHAVVGRRRPLYAGSSKVLLAFLPEELQAELIPGRPDRMTPRTPVDRARILVELRRVREAGYCISHGEVSEQLVSVAAPILAFGGSVIGGINIAAPAFRTQQADLDRYVALVTAAAREISEGLSGGR</sequence>
<dbReference type="Pfam" id="PF01614">
    <property type="entry name" value="IclR_C"/>
    <property type="match status" value="1"/>
</dbReference>
<keyword evidence="1" id="KW-0805">Transcription regulation</keyword>
<dbReference type="Gene3D" id="3.30.450.40">
    <property type="match status" value="1"/>
</dbReference>
<reference evidence="6 7" key="1">
    <citation type="submission" date="2018-05" db="EMBL/GenBank/DDBJ databases">
        <title>Genomic Encyclopedia of Type Strains, Phase IV (KMG-IV): sequencing the most valuable type-strain genomes for metagenomic binning, comparative biology and taxonomic classification.</title>
        <authorList>
            <person name="Goeker M."/>
        </authorList>
    </citation>
    <scope>NUCLEOTIDE SEQUENCE [LARGE SCALE GENOMIC DNA]</scope>
    <source>
        <strain evidence="6 7">DSM 16791</strain>
    </source>
</reference>
<protein>
    <submittedName>
        <fullName evidence="6">IclR family transcriptional regulator</fullName>
    </submittedName>
</protein>
<dbReference type="GO" id="GO:0003677">
    <property type="term" value="F:DNA binding"/>
    <property type="evidence" value="ECO:0007669"/>
    <property type="project" value="UniProtKB-KW"/>
</dbReference>
<dbReference type="SUPFAM" id="SSF46785">
    <property type="entry name" value="Winged helix' DNA-binding domain"/>
    <property type="match status" value="1"/>
</dbReference>
<gene>
    <name evidence="6" type="ORF">DFR52_101458</name>
</gene>
<dbReference type="InterPro" id="IPR050707">
    <property type="entry name" value="HTH_MetabolicPath_Reg"/>
</dbReference>
<evidence type="ECO:0000256" key="1">
    <source>
        <dbReference type="ARBA" id="ARBA00023015"/>
    </source>
</evidence>
<dbReference type="OrthoDB" id="8098267at2"/>
<proteinExistence type="predicted"/>
<dbReference type="InterPro" id="IPR014757">
    <property type="entry name" value="Tscrpt_reg_IclR_C"/>
</dbReference>
<evidence type="ECO:0000259" key="5">
    <source>
        <dbReference type="PROSITE" id="PS51078"/>
    </source>
</evidence>
<dbReference type="Proteomes" id="UP000246352">
    <property type="component" value="Unassembled WGS sequence"/>
</dbReference>
<dbReference type="GO" id="GO:0003700">
    <property type="term" value="F:DNA-binding transcription factor activity"/>
    <property type="evidence" value="ECO:0007669"/>
    <property type="project" value="TreeGrafter"/>
</dbReference>
<dbReference type="SUPFAM" id="SSF55781">
    <property type="entry name" value="GAF domain-like"/>
    <property type="match status" value="1"/>
</dbReference>
<keyword evidence="2" id="KW-0238">DNA-binding</keyword>
<evidence type="ECO:0000256" key="2">
    <source>
        <dbReference type="ARBA" id="ARBA00023125"/>
    </source>
</evidence>